<dbReference type="Proteomes" id="UP000790377">
    <property type="component" value="Unassembled WGS sequence"/>
</dbReference>
<sequence>MATINLLVHPDFFAECDAISKLQPDSSEGHWKVILACMAGIQAMLSPDSDLNKRPDIGYIMGVANARSYEKVVERLSQMKPNSSAFFTTPDMPDHIAAMMNPLASSSPYMVGLTTVPATLGKRFKHRNPDTSEIEDITIMDFGMSHQRSSGWRGTTRI</sequence>
<comment type="caution">
    <text evidence="1">The sequence shown here is derived from an EMBL/GenBank/DDBJ whole genome shotgun (WGS) entry which is preliminary data.</text>
</comment>
<accession>A0ACB7ZQM2</accession>
<organism evidence="1 2">
    <name type="scientific">Hygrophoropsis aurantiaca</name>
    <dbReference type="NCBI Taxonomy" id="72124"/>
    <lineage>
        <taxon>Eukaryota</taxon>
        <taxon>Fungi</taxon>
        <taxon>Dikarya</taxon>
        <taxon>Basidiomycota</taxon>
        <taxon>Agaricomycotina</taxon>
        <taxon>Agaricomycetes</taxon>
        <taxon>Agaricomycetidae</taxon>
        <taxon>Boletales</taxon>
        <taxon>Coniophorineae</taxon>
        <taxon>Hygrophoropsidaceae</taxon>
        <taxon>Hygrophoropsis</taxon>
    </lineage>
</organism>
<dbReference type="EMBL" id="MU269190">
    <property type="protein sequence ID" value="KAH7903132.1"/>
    <property type="molecule type" value="Genomic_DNA"/>
</dbReference>
<gene>
    <name evidence="1" type="ORF">BJ138DRAFT_1168532</name>
</gene>
<reference evidence="1" key="1">
    <citation type="journal article" date="2021" name="New Phytol.">
        <title>Evolutionary innovations through gain and loss of genes in the ectomycorrhizal Boletales.</title>
        <authorList>
            <person name="Wu G."/>
            <person name="Miyauchi S."/>
            <person name="Morin E."/>
            <person name="Kuo A."/>
            <person name="Drula E."/>
            <person name="Varga T."/>
            <person name="Kohler A."/>
            <person name="Feng B."/>
            <person name="Cao Y."/>
            <person name="Lipzen A."/>
            <person name="Daum C."/>
            <person name="Hundley H."/>
            <person name="Pangilinan J."/>
            <person name="Johnson J."/>
            <person name="Barry K."/>
            <person name="LaButti K."/>
            <person name="Ng V."/>
            <person name="Ahrendt S."/>
            <person name="Min B."/>
            <person name="Choi I.G."/>
            <person name="Park H."/>
            <person name="Plett J.M."/>
            <person name="Magnuson J."/>
            <person name="Spatafora J.W."/>
            <person name="Nagy L.G."/>
            <person name="Henrissat B."/>
            <person name="Grigoriev I.V."/>
            <person name="Yang Z.L."/>
            <person name="Xu J."/>
            <person name="Martin F.M."/>
        </authorList>
    </citation>
    <scope>NUCLEOTIDE SEQUENCE</scope>
    <source>
        <strain evidence="1">ATCC 28755</strain>
    </source>
</reference>
<evidence type="ECO:0000313" key="2">
    <source>
        <dbReference type="Proteomes" id="UP000790377"/>
    </source>
</evidence>
<proteinExistence type="predicted"/>
<protein>
    <submittedName>
        <fullName evidence="1">Uncharacterized protein</fullName>
    </submittedName>
</protein>
<name>A0ACB7ZQM2_9AGAM</name>
<evidence type="ECO:0000313" key="1">
    <source>
        <dbReference type="EMBL" id="KAH7903132.1"/>
    </source>
</evidence>
<keyword evidence="2" id="KW-1185">Reference proteome</keyword>